<gene>
    <name evidence="16" type="ORF">OPV22_011804</name>
</gene>
<dbReference type="GO" id="GO:0004674">
    <property type="term" value="F:protein serine/threonine kinase activity"/>
    <property type="evidence" value="ECO:0007669"/>
    <property type="project" value="UniProtKB-KW"/>
</dbReference>
<dbReference type="Pfam" id="PF13947">
    <property type="entry name" value="GUB_WAK_bind"/>
    <property type="match status" value="1"/>
</dbReference>
<keyword evidence="9 14" id="KW-1133">Transmembrane helix</keyword>
<dbReference type="FunFam" id="1.10.510.10:FF:000161">
    <property type="entry name" value="Wall-associated receptor kinase-like 20"/>
    <property type="match status" value="1"/>
</dbReference>
<feature type="binding site" evidence="12">
    <location>
        <position position="325"/>
    </location>
    <ligand>
        <name>ATP</name>
        <dbReference type="ChEBI" id="CHEBI:30616"/>
    </ligand>
</feature>
<keyword evidence="4 14" id="KW-0812">Transmembrane</keyword>
<dbReference type="SMART" id="SM00220">
    <property type="entry name" value="S_TKc"/>
    <property type="match status" value="1"/>
</dbReference>
<evidence type="ECO:0000256" key="14">
    <source>
        <dbReference type="SAM" id="Phobius"/>
    </source>
</evidence>
<evidence type="ECO:0000259" key="15">
    <source>
        <dbReference type="PROSITE" id="PS50011"/>
    </source>
</evidence>
<dbReference type="PROSITE" id="PS00107">
    <property type="entry name" value="PROTEIN_KINASE_ATP"/>
    <property type="match status" value="1"/>
</dbReference>
<dbReference type="PANTHER" id="PTHR46008:SF2">
    <property type="entry name" value="LEAF RUST 10 DISEASE-RESISTANCE LOCUS RECEPTOR-LIKE PROTEIN KINASE-LIKE 1.4"/>
    <property type="match status" value="1"/>
</dbReference>
<dbReference type="EMBL" id="JAQQAF010000003">
    <property type="protein sequence ID" value="KAJ8501252.1"/>
    <property type="molecule type" value="Genomic_DNA"/>
</dbReference>
<keyword evidence="6 12" id="KW-0547">Nucleotide-binding</keyword>
<evidence type="ECO:0000256" key="13">
    <source>
        <dbReference type="SAM" id="MobiDB-lite"/>
    </source>
</evidence>
<evidence type="ECO:0000256" key="10">
    <source>
        <dbReference type="ARBA" id="ARBA00023136"/>
    </source>
</evidence>
<keyword evidence="10 14" id="KW-0472">Membrane</keyword>
<keyword evidence="7" id="KW-0418">Kinase</keyword>
<dbReference type="InterPro" id="IPR008271">
    <property type="entry name" value="Ser/Thr_kinase_AS"/>
</dbReference>
<evidence type="ECO:0000256" key="2">
    <source>
        <dbReference type="ARBA" id="ARBA00022527"/>
    </source>
</evidence>
<accession>A0AAV8RJX4</accession>
<evidence type="ECO:0000256" key="7">
    <source>
        <dbReference type="ARBA" id="ARBA00022777"/>
    </source>
</evidence>
<feature type="compositionally biased region" description="Basic and acidic residues" evidence="13">
    <location>
        <begin position="198"/>
        <end position="213"/>
    </location>
</feature>
<evidence type="ECO:0000256" key="8">
    <source>
        <dbReference type="ARBA" id="ARBA00022840"/>
    </source>
</evidence>
<evidence type="ECO:0000313" key="17">
    <source>
        <dbReference type="Proteomes" id="UP001222027"/>
    </source>
</evidence>
<evidence type="ECO:0000256" key="4">
    <source>
        <dbReference type="ARBA" id="ARBA00022692"/>
    </source>
</evidence>
<dbReference type="PROSITE" id="PS50011">
    <property type="entry name" value="PROTEIN_KINASE_DOM"/>
    <property type="match status" value="1"/>
</dbReference>
<keyword evidence="2" id="KW-0723">Serine/threonine-protein kinase</keyword>
<keyword evidence="17" id="KW-1185">Reference proteome</keyword>
<dbReference type="Pfam" id="PF00069">
    <property type="entry name" value="Pkinase"/>
    <property type="match status" value="1"/>
</dbReference>
<dbReference type="InterPro" id="IPR000719">
    <property type="entry name" value="Prot_kinase_dom"/>
</dbReference>
<name>A0AAV8RJX4_ENSVE</name>
<reference evidence="16 17" key="1">
    <citation type="submission" date="2022-12" db="EMBL/GenBank/DDBJ databases">
        <title>Chromosome-scale assembly of the Ensete ventricosum genome.</title>
        <authorList>
            <person name="Dussert Y."/>
            <person name="Stocks J."/>
            <person name="Wendawek A."/>
            <person name="Woldeyes F."/>
            <person name="Nichols R.A."/>
            <person name="Borrell J.S."/>
        </authorList>
    </citation>
    <scope>NUCLEOTIDE SEQUENCE [LARGE SCALE GENOMIC DNA]</scope>
    <source>
        <strain evidence="17">cv. Maze</strain>
        <tissue evidence="16">Seeds</tissue>
    </source>
</reference>
<evidence type="ECO:0000256" key="6">
    <source>
        <dbReference type="ARBA" id="ARBA00022741"/>
    </source>
</evidence>
<evidence type="ECO:0000256" key="12">
    <source>
        <dbReference type="PROSITE-ProRule" id="PRU10141"/>
    </source>
</evidence>
<dbReference type="GO" id="GO:0005886">
    <property type="term" value="C:plasma membrane"/>
    <property type="evidence" value="ECO:0007669"/>
    <property type="project" value="UniProtKB-ARBA"/>
</dbReference>
<organism evidence="16 17">
    <name type="scientific">Ensete ventricosum</name>
    <name type="common">Abyssinian banana</name>
    <name type="synonym">Musa ensete</name>
    <dbReference type="NCBI Taxonomy" id="4639"/>
    <lineage>
        <taxon>Eukaryota</taxon>
        <taxon>Viridiplantae</taxon>
        <taxon>Streptophyta</taxon>
        <taxon>Embryophyta</taxon>
        <taxon>Tracheophyta</taxon>
        <taxon>Spermatophyta</taxon>
        <taxon>Magnoliopsida</taxon>
        <taxon>Liliopsida</taxon>
        <taxon>Zingiberales</taxon>
        <taxon>Musaceae</taxon>
        <taxon>Ensete</taxon>
    </lineage>
</organism>
<dbReference type="AlphaFoldDB" id="A0AAV8RJX4"/>
<keyword evidence="5" id="KW-0732">Signal</keyword>
<dbReference type="Gene3D" id="1.10.510.10">
    <property type="entry name" value="Transferase(Phosphotransferase) domain 1"/>
    <property type="match status" value="1"/>
</dbReference>
<sequence>MRTRSCGDVHNIKHPFWFSEEQSHGPPGFEVECKDNRLPVLVSSSEKSYSILQIFYHNRSLWVNNTKLAAADYPNLPSDDVRFGLDDHFFISNANRELFLFHHCSGTGPVHSTRIECAHDDVYAELGGNYCSDLPPPDPSCRCKVLATAPVFNPGEEKETSDWYEDLLKKGFLVEWCEDERRCGSDNETGAFVCHPTQRRDDPIPPQGRDDPSSRPPPGKNHRKQHIAIGVCVGVGCLAAGSLLCWVYVYRRKRPQPSASSVLLARPAASTDPESVDEQYYTQVFTYEELEAATDGFSASNKLGDGGFGVVYKGKLLDGRTVAIKRFYRNNYRLVEQFVNEASILSALRHQHLVVLYGCTSRRSRELILVYEYVPNGTVADHLHGPRAGEAALAWPLRMRVAVETAVALSYLHATTPQIIHRDVKTSNILLDVGFHVKVADFGLSRLFPANATHVSTVPQGTPGYVDPDYHRCFQLTDKSDVYSFGVVLAELISSKPAVDVTRQRHDMNLAAMAVSKIQNQELEQLVDPQLWCQSQKSETRTMIEQVAEVAFRCLQADTDMRPTIKEVLEALKAIQDEGYNRAEANWESRKTTPHGSG</sequence>
<dbReference type="PANTHER" id="PTHR46008">
    <property type="entry name" value="LEAF RUST 10 DISEASE-RESISTANCE LOCUS RECEPTOR-LIKE PROTEIN KINASE-LIKE 1.4"/>
    <property type="match status" value="1"/>
</dbReference>
<evidence type="ECO:0000256" key="1">
    <source>
        <dbReference type="ARBA" id="ARBA00004167"/>
    </source>
</evidence>
<comment type="subcellular location">
    <subcellularLocation>
        <location evidence="1">Membrane</location>
        <topology evidence="1">Single-pass membrane protein</topology>
    </subcellularLocation>
</comment>
<keyword evidence="11" id="KW-0325">Glycoprotein</keyword>
<dbReference type="InterPro" id="IPR025287">
    <property type="entry name" value="WAK_GUB"/>
</dbReference>
<dbReference type="GO" id="GO:0030247">
    <property type="term" value="F:polysaccharide binding"/>
    <property type="evidence" value="ECO:0007669"/>
    <property type="project" value="InterPro"/>
</dbReference>
<feature type="transmembrane region" description="Helical" evidence="14">
    <location>
        <begin position="227"/>
        <end position="249"/>
    </location>
</feature>
<keyword evidence="8 12" id="KW-0067">ATP-binding</keyword>
<evidence type="ECO:0000256" key="5">
    <source>
        <dbReference type="ARBA" id="ARBA00022729"/>
    </source>
</evidence>
<dbReference type="GO" id="GO:0005524">
    <property type="term" value="F:ATP binding"/>
    <property type="evidence" value="ECO:0007669"/>
    <property type="project" value="UniProtKB-UniRule"/>
</dbReference>
<dbReference type="Gene3D" id="3.30.200.20">
    <property type="entry name" value="Phosphorylase Kinase, domain 1"/>
    <property type="match status" value="1"/>
</dbReference>
<evidence type="ECO:0000256" key="3">
    <source>
        <dbReference type="ARBA" id="ARBA00022679"/>
    </source>
</evidence>
<evidence type="ECO:0000256" key="9">
    <source>
        <dbReference type="ARBA" id="ARBA00022989"/>
    </source>
</evidence>
<feature type="domain" description="Protein kinase" evidence="15">
    <location>
        <begin position="297"/>
        <end position="575"/>
    </location>
</feature>
<dbReference type="InterPro" id="IPR011009">
    <property type="entry name" value="Kinase-like_dom_sf"/>
</dbReference>
<proteinExistence type="predicted"/>
<feature type="region of interest" description="Disordered" evidence="13">
    <location>
        <begin position="194"/>
        <end position="222"/>
    </location>
</feature>
<evidence type="ECO:0000256" key="11">
    <source>
        <dbReference type="ARBA" id="ARBA00023180"/>
    </source>
</evidence>
<keyword evidence="3" id="KW-0808">Transferase</keyword>
<protein>
    <recommendedName>
        <fullName evidence="15">Protein kinase domain-containing protein</fullName>
    </recommendedName>
</protein>
<evidence type="ECO:0000313" key="16">
    <source>
        <dbReference type="EMBL" id="KAJ8501252.1"/>
    </source>
</evidence>
<dbReference type="SUPFAM" id="SSF56112">
    <property type="entry name" value="Protein kinase-like (PK-like)"/>
    <property type="match status" value="1"/>
</dbReference>
<dbReference type="PROSITE" id="PS00108">
    <property type="entry name" value="PROTEIN_KINASE_ST"/>
    <property type="match status" value="1"/>
</dbReference>
<comment type="caution">
    <text evidence="16">The sequence shown here is derived from an EMBL/GenBank/DDBJ whole genome shotgun (WGS) entry which is preliminary data.</text>
</comment>
<dbReference type="InterPro" id="IPR017441">
    <property type="entry name" value="Protein_kinase_ATP_BS"/>
</dbReference>
<dbReference type="Proteomes" id="UP001222027">
    <property type="component" value="Unassembled WGS sequence"/>
</dbReference>